<sequence length="126" mass="14033">VWIGSTADTASSNESFVSEETVPILSEDTIMDFINYDAFESTRVEKIELQTEISAMNTCTLESIDTDALTFGEAFGYYRQCLGADSSFQWKGMEYTTLLSNEMIIQIADSVNVDEKPEGADISQIR</sequence>
<feature type="non-terminal residue" evidence="1">
    <location>
        <position position="1"/>
    </location>
</feature>
<gene>
    <name evidence="1" type="ORF">METZ01_LOCUS239511</name>
</gene>
<dbReference type="AlphaFoldDB" id="A0A382HIA2"/>
<reference evidence="1" key="1">
    <citation type="submission" date="2018-05" db="EMBL/GenBank/DDBJ databases">
        <authorList>
            <person name="Lanie J.A."/>
            <person name="Ng W.-L."/>
            <person name="Kazmierczak K.M."/>
            <person name="Andrzejewski T.M."/>
            <person name="Davidsen T.M."/>
            <person name="Wayne K.J."/>
            <person name="Tettelin H."/>
            <person name="Glass J.I."/>
            <person name="Rusch D."/>
            <person name="Podicherti R."/>
            <person name="Tsui H.-C.T."/>
            <person name="Winkler M.E."/>
        </authorList>
    </citation>
    <scope>NUCLEOTIDE SEQUENCE</scope>
</reference>
<protein>
    <submittedName>
        <fullName evidence="1">Uncharacterized protein</fullName>
    </submittedName>
</protein>
<accession>A0A382HIA2</accession>
<evidence type="ECO:0000313" key="1">
    <source>
        <dbReference type="EMBL" id="SVB86657.1"/>
    </source>
</evidence>
<dbReference type="EMBL" id="UINC01061263">
    <property type="protein sequence ID" value="SVB86657.1"/>
    <property type="molecule type" value="Genomic_DNA"/>
</dbReference>
<proteinExistence type="predicted"/>
<name>A0A382HIA2_9ZZZZ</name>
<organism evidence="1">
    <name type="scientific">marine metagenome</name>
    <dbReference type="NCBI Taxonomy" id="408172"/>
    <lineage>
        <taxon>unclassified sequences</taxon>
        <taxon>metagenomes</taxon>
        <taxon>ecological metagenomes</taxon>
    </lineage>
</organism>